<dbReference type="AlphaFoldDB" id="F8F2E5"/>
<feature type="domain" description="Acyl-ACP thioesterase-like C-terminal" evidence="9">
    <location>
        <begin position="161"/>
        <end position="216"/>
    </location>
</feature>
<feature type="domain" description="Acyl-ACP thioesterase N-terminal hotdog" evidence="8">
    <location>
        <begin position="5"/>
        <end position="121"/>
    </location>
</feature>
<keyword evidence="4" id="KW-0276">Fatty acid metabolism</keyword>
<dbReference type="PANTHER" id="PTHR31727:SF6">
    <property type="entry name" value="OLEOYL-ACYL CARRIER PROTEIN THIOESTERASE 1, CHLOROPLASTIC"/>
    <property type="match status" value="1"/>
</dbReference>
<evidence type="ECO:0000256" key="3">
    <source>
        <dbReference type="ARBA" id="ARBA00022801"/>
    </source>
</evidence>
<evidence type="ECO:0000313" key="10">
    <source>
        <dbReference type="EMBL" id="AEJ20927.1"/>
    </source>
</evidence>
<gene>
    <name evidence="10" type="ordered locus">Spica_2833</name>
</gene>
<reference evidence="11" key="1">
    <citation type="journal article" date="2013" name="Stand. Genomic Sci.">
        <title>Genome sequence of the thermophilic fresh-water bacterium Spirochaeta caldaria type strain (H1(T)), reclassification of Spirochaeta caldaria, Spirochaeta stenostrepta, and Spirochaeta zuelzerae in the genus Treponema as Treponema caldaria comb. nov., Treponema stenostrepta comb. nov., and Treponema zuelzerae comb. nov., and emendation of the genus Treponema.</title>
        <authorList>
            <person name="Abt B."/>
            <person name="Goker M."/>
            <person name="Scheuner C."/>
            <person name="Han C."/>
            <person name="Lu M."/>
            <person name="Misra M."/>
            <person name="Lapidus A."/>
            <person name="Nolan M."/>
            <person name="Lucas S."/>
            <person name="Hammon N."/>
            <person name="Deshpande S."/>
            <person name="Cheng J.F."/>
            <person name="Tapia R."/>
            <person name="Goodwin L.A."/>
            <person name="Pitluck S."/>
            <person name="Liolios K."/>
            <person name="Pagani I."/>
            <person name="Ivanova N."/>
            <person name="Mavromatis K."/>
            <person name="Mikhailova N."/>
            <person name="Huntemann M."/>
            <person name="Pati A."/>
            <person name="Chen A."/>
            <person name="Palaniappan K."/>
            <person name="Land M."/>
            <person name="Hauser L."/>
            <person name="Jeffries C.D."/>
            <person name="Rohde M."/>
            <person name="Spring S."/>
            <person name="Gronow S."/>
            <person name="Detter J.C."/>
            <person name="Bristow J."/>
            <person name="Eisen J.A."/>
            <person name="Markowitz V."/>
            <person name="Hugenholtz P."/>
            <person name="Kyrpides N.C."/>
            <person name="Woyke T."/>
            <person name="Klenk H.P."/>
        </authorList>
    </citation>
    <scope>NUCLEOTIDE SEQUENCE</scope>
    <source>
        <strain evidence="11">ATCC 51460 / DSM 7334 / H1</strain>
    </source>
</reference>
<evidence type="ECO:0000256" key="7">
    <source>
        <dbReference type="ARBA" id="ARBA00023160"/>
    </source>
</evidence>
<dbReference type="InterPro" id="IPR049427">
    <property type="entry name" value="Acyl-ACP_TE_C"/>
</dbReference>
<evidence type="ECO:0000313" key="11">
    <source>
        <dbReference type="Proteomes" id="UP000000503"/>
    </source>
</evidence>
<evidence type="ECO:0000259" key="8">
    <source>
        <dbReference type="Pfam" id="PF01643"/>
    </source>
</evidence>
<evidence type="ECO:0000256" key="2">
    <source>
        <dbReference type="ARBA" id="ARBA00022516"/>
    </source>
</evidence>
<evidence type="ECO:0000256" key="6">
    <source>
        <dbReference type="ARBA" id="ARBA00023098"/>
    </source>
</evidence>
<proteinExistence type="inferred from homology"/>
<protein>
    <submittedName>
        <fullName evidence="10">Acyl-ACP thioesterase</fullName>
    </submittedName>
</protein>
<evidence type="ECO:0000256" key="5">
    <source>
        <dbReference type="ARBA" id="ARBA00022946"/>
    </source>
</evidence>
<dbReference type="eggNOG" id="COG3884">
    <property type="taxonomic scope" value="Bacteria"/>
</dbReference>
<dbReference type="InterPro" id="IPR045023">
    <property type="entry name" value="FATA/B"/>
</dbReference>
<dbReference type="Gene3D" id="3.10.129.10">
    <property type="entry name" value="Hotdog Thioesterase"/>
    <property type="match status" value="2"/>
</dbReference>
<dbReference type="Pfam" id="PF20791">
    <property type="entry name" value="Acyl-ACP_TE_C"/>
    <property type="match status" value="1"/>
</dbReference>
<comment type="similarity">
    <text evidence="1">Belongs to the acyl-ACP thioesterase family.</text>
</comment>
<keyword evidence="5" id="KW-0809">Transit peptide</keyword>
<dbReference type="Proteomes" id="UP000000503">
    <property type="component" value="Chromosome"/>
</dbReference>
<dbReference type="InterPro" id="IPR029069">
    <property type="entry name" value="HotDog_dom_sf"/>
</dbReference>
<name>F8F2E5_GRAC1</name>
<dbReference type="EMBL" id="CP002868">
    <property type="protein sequence ID" value="AEJ20927.1"/>
    <property type="molecule type" value="Genomic_DNA"/>
</dbReference>
<dbReference type="GO" id="GO:0000036">
    <property type="term" value="F:acyl carrier activity"/>
    <property type="evidence" value="ECO:0007669"/>
    <property type="project" value="TreeGrafter"/>
</dbReference>
<keyword evidence="11" id="KW-1185">Reference proteome</keyword>
<organism evidence="10 11">
    <name type="scientific">Gracilinema caldarium (strain ATCC 51460 / DSM 7334 / H1)</name>
    <name type="common">Treponema caldarium</name>
    <dbReference type="NCBI Taxonomy" id="744872"/>
    <lineage>
        <taxon>Bacteria</taxon>
        <taxon>Pseudomonadati</taxon>
        <taxon>Spirochaetota</taxon>
        <taxon>Spirochaetia</taxon>
        <taxon>Spirochaetales</taxon>
        <taxon>Breznakiellaceae</taxon>
        <taxon>Gracilinema</taxon>
    </lineage>
</organism>
<dbReference type="PANTHER" id="PTHR31727">
    <property type="entry name" value="OLEOYL-ACYL CARRIER PROTEIN THIOESTERASE 1, CHLOROPLASTIC"/>
    <property type="match status" value="1"/>
</dbReference>
<dbReference type="SUPFAM" id="SSF54637">
    <property type="entry name" value="Thioesterase/thiol ester dehydrase-isomerase"/>
    <property type="match status" value="2"/>
</dbReference>
<dbReference type="InterPro" id="IPR002864">
    <property type="entry name" value="Acyl-ACP_thioesterase_NHD"/>
</dbReference>
<accession>F8F2E5</accession>
<evidence type="ECO:0000256" key="4">
    <source>
        <dbReference type="ARBA" id="ARBA00022832"/>
    </source>
</evidence>
<dbReference type="KEGG" id="scd:Spica_2833"/>
<dbReference type="Pfam" id="PF01643">
    <property type="entry name" value="Acyl-ACP_TE"/>
    <property type="match status" value="1"/>
</dbReference>
<keyword evidence="3" id="KW-0378">Hydrolase</keyword>
<dbReference type="STRING" id="744872.Spica_2833"/>
<keyword evidence="2" id="KW-0444">Lipid biosynthesis</keyword>
<keyword evidence="6" id="KW-0443">Lipid metabolism</keyword>
<evidence type="ECO:0000256" key="1">
    <source>
        <dbReference type="ARBA" id="ARBA00006500"/>
    </source>
</evidence>
<evidence type="ECO:0000259" key="9">
    <source>
        <dbReference type="Pfam" id="PF20791"/>
    </source>
</evidence>
<dbReference type="HOGENOM" id="CLU_045466_2_0_12"/>
<sequence length="266" mass="30132">MKALWTEQFTVRTWDVDRNNRLSPSSLFNYFQEVAGNHATELGVGKDALLRGNQAWILSRMTTLLYRRPGWGETITVRTWPRGTEKLFAIRDYDIIDGFGSTIAQGRSAWLLVDVEKLRPLRPQSLTENLPTNTDMPAIPDGAQALTALPELQAAGTRTAAYSDIDYNGHVNNARYIEWIQDILDASILEQTNHFRIDINYLAEIRPQETISLWKEPLPNQDAGTEEHAGERPPFTPFEVTELWAFEGKHIDSGQSSFRAELRCGA</sequence>
<dbReference type="CDD" id="cd00586">
    <property type="entry name" value="4HBT"/>
    <property type="match status" value="1"/>
</dbReference>
<keyword evidence="7" id="KW-0275">Fatty acid biosynthesis</keyword>
<dbReference type="GO" id="GO:0016297">
    <property type="term" value="F:fatty acyl-[ACP] hydrolase activity"/>
    <property type="evidence" value="ECO:0007669"/>
    <property type="project" value="InterPro"/>
</dbReference>
<dbReference type="RefSeq" id="WP_013970205.1">
    <property type="nucleotide sequence ID" value="NC_015732.1"/>
</dbReference>